<dbReference type="OrthoDB" id="660257at2759"/>
<accession>A0A6D2KXX0</accession>
<proteinExistence type="predicted"/>
<dbReference type="PANTHER" id="PTHR47477">
    <property type="entry name" value="TNF RECEPTOR-ASSOCIATED FACTOR HOMOLOG 1A"/>
    <property type="match status" value="1"/>
</dbReference>
<dbReference type="InterPro" id="IPR055327">
    <property type="entry name" value="TRAF1A/B"/>
</dbReference>
<sequence length="229" mass="25470">MSETRNEDSGAGRSVEGNSNGQRSQSEEALAERHSSDQVESGTPSTTSPPNWDIDDDDDDIGSDNNLPVYLCVANYDDLRPGWNHFAQFTVAVVNTADPKKTKRKANFFDPKDFTSTLLMDAFCSGLKALALEGQTKTRPRLTDTEDFPAPLVRMDGDMFVLADDLLLLLKRAAIEPFLPEVDNGSQTPTKDGIDIDADDNEATERDERRLAELGRLTVERFVLRHIFM</sequence>
<feature type="compositionally biased region" description="Polar residues" evidence="1">
    <location>
        <begin position="38"/>
        <end position="50"/>
    </location>
</feature>
<reference evidence="2" key="1">
    <citation type="submission" date="2020-01" db="EMBL/GenBank/DDBJ databases">
        <authorList>
            <person name="Mishra B."/>
        </authorList>
    </citation>
    <scope>NUCLEOTIDE SEQUENCE [LARGE SCALE GENOMIC DNA]</scope>
</reference>
<evidence type="ECO:0000313" key="2">
    <source>
        <dbReference type="EMBL" id="CAA7057366.1"/>
    </source>
</evidence>
<feature type="compositionally biased region" description="Basic and acidic residues" evidence="1">
    <location>
        <begin position="1"/>
        <end position="10"/>
    </location>
</feature>
<comment type="caution">
    <text evidence="2">The sequence shown here is derived from an EMBL/GenBank/DDBJ whole genome shotgun (WGS) entry which is preliminary data.</text>
</comment>
<feature type="region of interest" description="Disordered" evidence="1">
    <location>
        <begin position="1"/>
        <end position="60"/>
    </location>
</feature>
<dbReference type="PANTHER" id="PTHR47477:SF8">
    <property type="entry name" value="TNF RECEPTOR-ASSOCIATED FACTOR HOMOLOG 1A"/>
    <property type="match status" value="1"/>
</dbReference>
<keyword evidence="3" id="KW-1185">Reference proteome</keyword>
<dbReference type="EMBL" id="CACVBM020001684">
    <property type="protein sequence ID" value="CAA7057366.1"/>
    <property type="molecule type" value="Genomic_DNA"/>
</dbReference>
<dbReference type="Proteomes" id="UP000467841">
    <property type="component" value="Unassembled WGS sequence"/>
</dbReference>
<evidence type="ECO:0000313" key="3">
    <source>
        <dbReference type="Proteomes" id="UP000467841"/>
    </source>
</evidence>
<protein>
    <submittedName>
        <fullName evidence="2">Uncharacterized protein</fullName>
    </submittedName>
</protein>
<feature type="region of interest" description="Disordered" evidence="1">
    <location>
        <begin position="180"/>
        <end position="205"/>
    </location>
</feature>
<dbReference type="AlphaFoldDB" id="A0A6D2KXX0"/>
<evidence type="ECO:0000256" key="1">
    <source>
        <dbReference type="SAM" id="MobiDB-lite"/>
    </source>
</evidence>
<gene>
    <name evidence="2" type="ORF">MERR_LOCUS44602</name>
</gene>
<name>A0A6D2KXX0_9BRAS</name>
<organism evidence="2 3">
    <name type="scientific">Microthlaspi erraticum</name>
    <dbReference type="NCBI Taxonomy" id="1685480"/>
    <lineage>
        <taxon>Eukaryota</taxon>
        <taxon>Viridiplantae</taxon>
        <taxon>Streptophyta</taxon>
        <taxon>Embryophyta</taxon>
        <taxon>Tracheophyta</taxon>
        <taxon>Spermatophyta</taxon>
        <taxon>Magnoliopsida</taxon>
        <taxon>eudicotyledons</taxon>
        <taxon>Gunneridae</taxon>
        <taxon>Pentapetalae</taxon>
        <taxon>rosids</taxon>
        <taxon>malvids</taxon>
        <taxon>Brassicales</taxon>
        <taxon>Brassicaceae</taxon>
        <taxon>Coluteocarpeae</taxon>
        <taxon>Microthlaspi</taxon>
    </lineage>
</organism>